<evidence type="ECO:0000259" key="2">
    <source>
        <dbReference type="PROSITE" id="PS51819"/>
    </source>
</evidence>
<dbReference type="GO" id="GO:0046279">
    <property type="term" value="P:3,4-dihydroxybenzoate biosynthetic process"/>
    <property type="evidence" value="ECO:0007669"/>
    <property type="project" value="UniProtKB-UniRule"/>
</dbReference>
<feature type="binding site" evidence="1">
    <location>
        <position position="239"/>
    </location>
    <ligand>
        <name>a divalent metal cation</name>
        <dbReference type="ChEBI" id="CHEBI:60240"/>
        <note>catalytic</note>
    </ligand>
</feature>
<dbReference type="PANTHER" id="PTHR12110:SF21">
    <property type="entry name" value="XYLOSE ISOMERASE-LIKE TIM BARREL DOMAIN-CONTAINING PROTEIN"/>
    <property type="match status" value="1"/>
</dbReference>
<dbReference type="EMBL" id="AEJF01000063">
    <property type="protein sequence ID" value="KLU26610.1"/>
    <property type="molecule type" value="Genomic_DNA"/>
</dbReference>
<feature type="binding site" evidence="1">
    <location>
        <position position="134"/>
    </location>
    <ligand>
        <name>a divalent metal cation</name>
        <dbReference type="ChEBI" id="CHEBI:60240"/>
        <note>catalytic</note>
    </ligand>
</feature>
<keyword evidence="3" id="KW-0223">Dioxygenase</keyword>
<comment type="function">
    <text evidence="1">Catalyzes the conversion of 3-dehydroshikimate to protocatechuate (3,4-dihydroxybenzoate), a common intermediate of quinate and shikimate degradation pathways.</text>
</comment>
<comment type="cofactor">
    <cofactor evidence="1">
        <name>a divalent metal cation</name>
        <dbReference type="ChEBI" id="CHEBI:60240"/>
    </cofactor>
</comment>
<keyword evidence="1" id="KW-0456">Lyase</keyword>
<dbReference type="Pfam" id="PF00903">
    <property type="entry name" value="Glyoxalase"/>
    <property type="match status" value="1"/>
</dbReference>
<dbReference type="Proteomes" id="UP000035963">
    <property type="component" value="Unassembled WGS sequence"/>
</dbReference>
<dbReference type="EC" id="4.2.1.118" evidence="1"/>
<feature type="binding site" evidence="1">
    <location>
        <position position="441"/>
    </location>
    <ligand>
        <name>Mg(2+)</name>
        <dbReference type="ChEBI" id="CHEBI:18420"/>
    </ligand>
</feature>
<dbReference type="PROSITE" id="PS51819">
    <property type="entry name" value="VOC"/>
    <property type="match status" value="2"/>
</dbReference>
<keyword evidence="3" id="KW-0560">Oxidoreductase</keyword>
<dbReference type="GO" id="GO:0051213">
    <property type="term" value="F:dioxygenase activity"/>
    <property type="evidence" value="ECO:0007669"/>
    <property type="project" value="UniProtKB-KW"/>
</dbReference>
<comment type="caution">
    <text evidence="3">The sequence shown here is derived from an EMBL/GenBank/DDBJ whole genome shotgun (WGS) entry which is preliminary data.</text>
</comment>
<feature type="binding site" evidence="1">
    <location>
        <position position="519"/>
    </location>
    <ligand>
        <name>Mg(2+)</name>
        <dbReference type="ChEBI" id="CHEBI:18420"/>
    </ligand>
</feature>
<dbReference type="InterPro" id="IPR037523">
    <property type="entry name" value="VOC_core"/>
</dbReference>
<dbReference type="Pfam" id="PF14696">
    <property type="entry name" value="Glyoxalase_5"/>
    <property type="match status" value="1"/>
</dbReference>
<comment type="catalytic activity">
    <reaction evidence="1">
        <text>3-dehydroshikimate = 3,4-dihydroxybenzoate + H2O</text>
        <dbReference type="Rhea" id="RHEA:24848"/>
        <dbReference type="ChEBI" id="CHEBI:15377"/>
        <dbReference type="ChEBI" id="CHEBI:16630"/>
        <dbReference type="ChEBI" id="CHEBI:36241"/>
        <dbReference type="EC" id="4.2.1.118"/>
    </reaction>
</comment>
<reference evidence="3 4" key="1">
    <citation type="journal article" date="2015" name="Genome Announc.">
        <title>Draft Genome Sequence of Burkholderia sp. Strain PML1(12), an Ectomycorrhizosphere-Inhabiting Bacterium with Effective Mineral-Weathering Ability.</title>
        <authorList>
            <person name="Uroz S."/>
            <person name="Oger P."/>
        </authorList>
    </citation>
    <scope>NUCLEOTIDE SEQUENCE [LARGE SCALE GENOMIC DNA]</scope>
    <source>
        <strain evidence="4">PML1(12)</strain>
    </source>
</reference>
<comment type="pathway">
    <text evidence="1">Aromatic compound metabolism; 3,4-dihydroxybenzoate biosynthesis.</text>
</comment>
<dbReference type="GO" id="GO:0046565">
    <property type="term" value="F:3-dehydroshikimate dehydratase activity"/>
    <property type="evidence" value="ECO:0007669"/>
    <property type="project" value="UniProtKB-UniRule"/>
</dbReference>
<dbReference type="RefSeq" id="WP_047846213.1">
    <property type="nucleotide sequence ID" value="NZ_AEJF01000063.1"/>
</dbReference>
<comment type="similarity">
    <text evidence="1">Belongs to the bacterial two-domain DSD family.</text>
</comment>
<dbReference type="AlphaFoldDB" id="A0A0J1D1J5"/>
<feature type="binding site" evidence="1">
    <location>
        <position position="597"/>
    </location>
    <ligand>
        <name>Mg(2+)</name>
        <dbReference type="ChEBI" id="CHEBI:18420"/>
    </ligand>
</feature>
<dbReference type="HAMAP" id="MF_02238">
    <property type="entry name" value="DSD"/>
    <property type="match status" value="1"/>
</dbReference>
<dbReference type="Pfam" id="PF01261">
    <property type="entry name" value="AP_endonuc_2"/>
    <property type="match status" value="1"/>
</dbReference>
<dbReference type="InterPro" id="IPR029068">
    <property type="entry name" value="Glyas_Bleomycin-R_OHBP_Dase"/>
</dbReference>
<dbReference type="InterPro" id="IPR043700">
    <property type="entry name" value="DSD"/>
</dbReference>
<dbReference type="SUPFAM" id="SSF51658">
    <property type="entry name" value="Xylose isomerase-like"/>
    <property type="match status" value="1"/>
</dbReference>
<dbReference type="Gene3D" id="3.20.20.150">
    <property type="entry name" value="Divalent-metal-dependent TIM barrel enzymes"/>
    <property type="match status" value="1"/>
</dbReference>
<keyword evidence="3" id="KW-0670">Pyruvate</keyword>
<feature type="binding site" evidence="1">
    <location>
        <position position="191"/>
    </location>
    <ligand>
        <name>a divalent metal cation</name>
        <dbReference type="ChEBI" id="CHEBI:60240"/>
        <note>catalytic</note>
    </ligand>
</feature>
<gene>
    <name evidence="3" type="ORF">EOS_08645</name>
</gene>
<dbReference type="InterPro" id="IPR036237">
    <property type="entry name" value="Xyl_isomerase-like_sf"/>
</dbReference>
<dbReference type="GO" id="GO:0046872">
    <property type="term" value="F:metal ion binding"/>
    <property type="evidence" value="ECO:0007669"/>
    <property type="project" value="UniProtKB-UniRule"/>
</dbReference>
<feature type="binding site" evidence="1">
    <location>
        <position position="165"/>
    </location>
    <ligand>
        <name>a divalent metal cation</name>
        <dbReference type="ChEBI" id="CHEBI:60240"/>
        <note>catalytic</note>
    </ligand>
</feature>
<protein>
    <recommendedName>
        <fullName evidence="1">3-dehydroshikimate dehydratase</fullName>
        <shortName evidence="1">DSD</shortName>
        <ecNumber evidence="1">4.2.1.118</ecNumber>
    </recommendedName>
</protein>
<proteinExistence type="inferred from homology"/>
<name>A0A0J1D1J5_9BURK</name>
<sequence>MLRSIATVSVSGTLVEKLKAISRAGFDGVEIFENDLLYFDGSPADVKRICADLGLKIMLFQPFRDFEGVSADRLARNLERARRKFELMHELGTDRVLVCSNASADSIGGDALIVDQLGQFAELARAEGVMAGYEALAWGRHVNSYKHAWRLVDTLNHSNLGLILDSFHTLSIGDSVDEIARIPADRITFVQIADAPKMAMDVLEWSRHYRCFPGQGDLDVAGFTRQVLASGYAGPLSLEIFNDGFRAAPNAATAVDGYRSLLFLEEQCAGALKETSKETLFHPPAAPAHTGFQFLEFAVDPAGSPTLAQWLERLGFRAAGRHRSKNVTLYAQGDACILLNEEADSFASAFHQAHGLSVCASAYRVDNAAQAFERAAAFGYAPFSGKVGPNERVVPGVQAPDNSLQYFVDEAPGEPTLYETDFNLVHTPKQDRPDNLRRIDHVCLNLPADTLDTWVLFFKATFGFDAEPSVLLPDPYGLVRSRAVRSRDGSVRIVLNASADRHTAVVESLSTYRGSGLNHVAFATDDIFAAVAGLRERGVPLLHIPRNYYDDLEARYDLDPAQLAQMRESGILYDRDNAGGEFFHVYTEQFADRFFLEVVERRGTYDGYGAVNAPVRLAAHAQRRHQERPAAAQ</sequence>
<dbReference type="PATRIC" id="fig|908627.4.peg.1906"/>
<dbReference type="PANTHER" id="PTHR12110">
    <property type="entry name" value="HYDROXYPYRUVATE ISOMERASE"/>
    <property type="match status" value="1"/>
</dbReference>
<dbReference type="Gene3D" id="3.10.180.10">
    <property type="entry name" value="2,3-Dihydroxybiphenyl 1,2-Dioxygenase, domain 1"/>
    <property type="match status" value="2"/>
</dbReference>
<dbReference type="InterPro" id="IPR050312">
    <property type="entry name" value="IolE/XylAMocC-like"/>
</dbReference>
<dbReference type="OrthoDB" id="9780241at2"/>
<organism evidence="3 4">
    <name type="scientific">Caballeronia mineralivorans PML1(12)</name>
    <dbReference type="NCBI Taxonomy" id="908627"/>
    <lineage>
        <taxon>Bacteria</taxon>
        <taxon>Pseudomonadati</taxon>
        <taxon>Pseudomonadota</taxon>
        <taxon>Betaproteobacteria</taxon>
        <taxon>Burkholderiales</taxon>
        <taxon>Burkholderiaceae</taxon>
        <taxon>Caballeronia</taxon>
    </lineage>
</organism>
<evidence type="ECO:0000313" key="4">
    <source>
        <dbReference type="Proteomes" id="UP000035963"/>
    </source>
</evidence>
<dbReference type="SUPFAM" id="SSF54593">
    <property type="entry name" value="Glyoxalase/Bleomycin resistance protein/Dihydroxybiphenyl dioxygenase"/>
    <property type="match status" value="1"/>
</dbReference>
<keyword evidence="1" id="KW-0479">Metal-binding</keyword>
<keyword evidence="4" id="KW-1185">Reference proteome</keyword>
<feature type="domain" description="VOC" evidence="2">
    <location>
        <begin position="438"/>
        <end position="585"/>
    </location>
</feature>
<evidence type="ECO:0000256" key="1">
    <source>
        <dbReference type="HAMAP-Rule" id="MF_02238"/>
    </source>
</evidence>
<evidence type="ECO:0000313" key="3">
    <source>
        <dbReference type="EMBL" id="KLU26610.1"/>
    </source>
</evidence>
<dbReference type="UniPathway" id="UPA00088"/>
<accession>A0A0J1D1J5</accession>
<feature type="domain" description="VOC" evidence="2">
    <location>
        <begin position="291"/>
        <end position="410"/>
    </location>
</feature>
<dbReference type="InterPro" id="IPR004360">
    <property type="entry name" value="Glyas_Fos-R_dOase_dom"/>
</dbReference>
<dbReference type="InterPro" id="IPR013022">
    <property type="entry name" value="Xyl_isomerase-like_TIM-brl"/>
</dbReference>